<dbReference type="SUPFAM" id="SSF57701">
    <property type="entry name" value="Zn2/Cys6 DNA-binding domain"/>
    <property type="match status" value="1"/>
</dbReference>
<dbReference type="GO" id="GO:0000981">
    <property type="term" value="F:DNA-binding transcription factor activity, RNA polymerase II-specific"/>
    <property type="evidence" value="ECO:0007669"/>
    <property type="project" value="InterPro"/>
</dbReference>
<feature type="transmembrane region" description="Helical" evidence="6">
    <location>
        <begin position="219"/>
        <end position="239"/>
    </location>
</feature>
<keyword evidence="1" id="KW-0479">Metal-binding</keyword>
<organism evidence="8 9">
    <name type="scientific">Chaetomium globosum (strain ATCC 6205 / CBS 148.51 / DSM 1962 / NBRC 6347 / NRRL 1970)</name>
    <name type="common">Soil fungus</name>
    <dbReference type="NCBI Taxonomy" id="306901"/>
    <lineage>
        <taxon>Eukaryota</taxon>
        <taxon>Fungi</taxon>
        <taxon>Dikarya</taxon>
        <taxon>Ascomycota</taxon>
        <taxon>Pezizomycotina</taxon>
        <taxon>Sordariomycetes</taxon>
        <taxon>Sordariomycetidae</taxon>
        <taxon>Sordariales</taxon>
        <taxon>Chaetomiaceae</taxon>
        <taxon>Chaetomium</taxon>
    </lineage>
</organism>
<feature type="transmembrane region" description="Helical" evidence="6">
    <location>
        <begin position="152"/>
        <end position="177"/>
    </location>
</feature>
<protein>
    <recommendedName>
        <fullName evidence="7">Zn(2)-C6 fungal-type domain-containing protein</fullName>
    </recommendedName>
</protein>
<dbReference type="SMART" id="SM00906">
    <property type="entry name" value="Fungal_trans"/>
    <property type="match status" value="1"/>
</dbReference>
<dbReference type="EMBL" id="CH408034">
    <property type="protein sequence ID" value="EAQ85548.1"/>
    <property type="molecule type" value="Genomic_DNA"/>
</dbReference>
<dbReference type="SUPFAM" id="SSF103473">
    <property type="entry name" value="MFS general substrate transporter"/>
    <property type="match status" value="1"/>
</dbReference>
<dbReference type="InterPro" id="IPR051127">
    <property type="entry name" value="Fungal_SecMet_Regulators"/>
</dbReference>
<keyword evidence="4" id="KW-0539">Nucleus</keyword>
<name>Q2GR42_CHAGB</name>
<feature type="region of interest" description="Disordered" evidence="5">
    <location>
        <begin position="1"/>
        <end position="26"/>
    </location>
</feature>
<dbReference type="InterPro" id="IPR001138">
    <property type="entry name" value="Zn2Cys6_DnaBD"/>
</dbReference>
<dbReference type="SMART" id="SM00066">
    <property type="entry name" value="GAL4"/>
    <property type="match status" value="1"/>
</dbReference>
<feature type="region of interest" description="Disordered" evidence="5">
    <location>
        <begin position="299"/>
        <end position="324"/>
    </location>
</feature>
<keyword evidence="6" id="KW-1133">Transmembrane helix</keyword>
<dbReference type="PANTHER" id="PTHR47424:SF6">
    <property type="entry name" value="PROLINE UTILIZATION TRANS-ACTIVATOR"/>
    <property type="match status" value="1"/>
</dbReference>
<dbReference type="GO" id="GO:0003677">
    <property type="term" value="F:DNA binding"/>
    <property type="evidence" value="ECO:0007669"/>
    <property type="project" value="UniProtKB-KW"/>
</dbReference>
<keyword evidence="3" id="KW-0804">Transcription</keyword>
<evidence type="ECO:0000256" key="3">
    <source>
        <dbReference type="ARBA" id="ARBA00023163"/>
    </source>
</evidence>
<reference evidence="9" key="1">
    <citation type="journal article" date="2015" name="Genome Announc.">
        <title>Draft genome sequence of the cellulolytic fungus Chaetomium globosum.</title>
        <authorList>
            <person name="Cuomo C.A."/>
            <person name="Untereiner W.A."/>
            <person name="Ma L.-J."/>
            <person name="Grabherr M."/>
            <person name="Birren B.W."/>
        </authorList>
    </citation>
    <scope>NUCLEOTIDE SEQUENCE [LARGE SCALE GENOMIC DNA]</scope>
    <source>
        <strain evidence="9">ATCC 6205 / CBS 148.51 / DSM 1962 / NBRC 6347 / NRRL 1970</strain>
    </source>
</reference>
<dbReference type="HOGENOM" id="CLU_009888_0_0_1"/>
<keyword evidence="6" id="KW-0472">Membrane</keyword>
<dbReference type="InParanoid" id="Q2GR42"/>
<feature type="transmembrane region" description="Helical" evidence="6">
    <location>
        <begin position="189"/>
        <end position="207"/>
    </location>
</feature>
<dbReference type="PROSITE" id="PS50048">
    <property type="entry name" value="ZN2_CY6_FUNGAL_2"/>
    <property type="match status" value="1"/>
</dbReference>
<dbReference type="Pfam" id="PF00172">
    <property type="entry name" value="Zn_clus"/>
    <property type="match status" value="1"/>
</dbReference>
<feature type="compositionally biased region" description="Pro residues" evidence="5">
    <location>
        <begin position="304"/>
        <end position="315"/>
    </location>
</feature>
<evidence type="ECO:0000256" key="5">
    <source>
        <dbReference type="SAM" id="MobiDB-lite"/>
    </source>
</evidence>
<dbReference type="VEuPathDB" id="FungiDB:CHGG_09562"/>
<dbReference type="CDD" id="cd12148">
    <property type="entry name" value="fungal_TF_MHR"/>
    <property type="match status" value="1"/>
</dbReference>
<evidence type="ECO:0000313" key="8">
    <source>
        <dbReference type="EMBL" id="EAQ85548.1"/>
    </source>
</evidence>
<dbReference type="Proteomes" id="UP000001056">
    <property type="component" value="Unassembled WGS sequence"/>
</dbReference>
<dbReference type="OMA" id="NAMTISV"/>
<keyword evidence="2" id="KW-0805">Transcription regulation</keyword>
<evidence type="ECO:0000259" key="7">
    <source>
        <dbReference type="PROSITE" id="PS50048"/>
    </source>
</evidence>
<dbReference type="eggNOG" id="KOG2533">
    <property type="taxonomic scope" value="Eukaryota"/>
</dbReference>
<feature type="compositionally biased region" description="Basic and acidic residues" evidence="5">
    <location>
        <begin position="457"/>
        <end position="469"/>
    </location>
</feature>
<feature type="domain" description="Zn(2)-C6 fungal-type" evidence="7">
    <location>
        <begin position="398"/>
        <end position="427"/>
    </location>
</feature>
<gene>
    <name evidence="8" type="ORF">CHGG_09562</name>
</gene>
<dbReference type="Gene3D" id="1.20.1250.20">
    <property type="entry name" value="MFS general substrate transporter like domains"/>
    <property type="match status" value="1"/>
</dbReference>
<dbReference type="PANTHER" id="PTHR47424">
    <property type="entry name" value="REGULATORY PROTEIN GAL4"/>
    <property type="match status" value="1"/>
</dbReference>
<keyword evidence="9" id="KW-1185">Reference proteome</keyword>
<evidence type="ECO:0000256" key="1">
    <source>
        <dbReference type="ARBA" id="ARBA00022723"/>
    </source>
</evidence>
<dbReference type="InterPro" id="IPR036259">
    <property type="entry name" value="MFS_trans_sf"/>
</dbReference>
<dbReference type="InterPro" id="IPR036864">
    <property type="entry name" value="Zn2-C6_fun-type_DNA-bd_sf"/>
</dbReference>
<feature type="compositionally biased region" description="Polar residues" evidence="5">
    <location>
        <begin position="472"/>
        <end position="496"/>
    </location>
</feature>
<proteinExistence type="predicted"/>
<dbReference type="CDD" id="cd00067">
    <property type="entry name" value="GAL4"/>
    <property type="match status" value="1"/>
</dbReference>
<dbReference type="AlphaFoldDB" id="Q2GR42"/>
<feature type="region of interest" description="Disordered" evidence="5">
    <location>
        <begin position="351"/>
        <end position="390"/>
    </location>
</feature>
<evidence type="ECO:0000313" key="9">
    <source>
        <dbReference type="Proteomes" id="UP000001056"/>
    </source>
</evidence>
<dbReference type="InterPro" id="IPR007219">
    <property type="entry name" value="XnlR_reg_dom"/>
</dbReference>
<evidence type="ECO:0000256" key="2">
    <source>
        <dbReference type="ARBA" id="ARBA00023015"/>
    </source>
</evidence>
<dbReference type="STRING" id="306901.Q2GR42"/>
<evidence type="ECO:0000256" key="6">
    <source>
        <dbReference type="SAM" id="Phobius"/>
    </source>
</evidence>
<accession>Q2GR42</accession>
<evidence type="ECO:0000256" key="4">
    <source>
        <dbReference type="ARBA" id="ARBA00023242"/>
    </source>
</evidence>
<sequence>MDKSPVAYSPKRHSFDKPSSTTPLLELEPRNGNAELARRVNHRGNIGNAQTQAAVGGSWVVAGPAALDLHHDAIMYLASFYAPFDLAVRIGLFFGQYAIANAFSGALWPDTAWFLTRKERIFATDRMRFVDPGPGESGTLTKRDIVETARDWKLWFALAFNICVSVPASAFSVFLPLVVQGMGYQAVDANLMSVPPAVCGAIGLYLFASSSDRHRERGYHITAAIVITLAGLIGMVTALHPCCEAVRSVWWWQLWLDWSGHPTQSAAMNCGGWGPGLEPGGMDAGFRMRCRAVLSRRPHRLTSFPPPPDTRPRPVPSSTTGTDTESLNFICRDIVKLIDPLDFPFPPRTRCQNMPRPPNPSANLDLSSASAASPLHRLPVNPRRKKVAPDERKRVATACNSCNVRRIKCSGERPCRQCTSAQRDCLYPEPVERVTIPRAELESLRRRCASLERHLATTERDDRRREAPHQVDSPSVSSRTDTADSPSLNGDTQHTIRPSGIDGRMLADPAGTSRYLGETSGATFLDTLKELIATATPLAQVLDGDPGETLAGTAFLGSVGQYQTHDSRPMVLPANVDPLALPPEDDMIVALRQARYFIQDGNGAFPSGGIMFWPFEDIQSIVTLASLPAIQGPDGLRRPGPHHRPLALYHTTFAIARLLNLRDPGSAVDGQLGEDYFAKARSLQGNILDRTTYTIADIAVLALMALYLIENNRRDAAYMALSNAMTISVMHGLHKGGSGNEVGVRTFWTVYVLDRWLGCVMGRPPTIPDDAITLPLPAQSPSYREAGLPDLLTEATVRVGKALDMLWKWRDNLPEVLQLPLDPLTLIPADLFTQAASFGQGPASLLTGAANFGQDRACWALHMSYNQLVILAVRPAMLMAVWKAVASILCIDQPFDIEIMQSQIEPIRACSDAARRNLRLGRLMCLQSPRQKLLLGDLHNIFNAAIVLTMHQMVFVNLRTQDLDDVGWASEVFETEAKTGNEYAKDCARVLQDLKYLAQQLRNPIHDPDTKHVLMSGEGALRDLLPEDVAVADMMDEGTENAAAPNGGRDSPRNQANRGGLYQGVADIYQTLSCWWNADYMQFYNTFLS</sequence>
<dbReference type="GeneID" id="4395029"/>
<dbReference type="GO" id="GO:0006351">
    <property type="term" value="P:DNA-templated transcription"/>
    <property type="evidence" value="ECO:0007669"/>
    <property type="project" value="InterPro"/>
</dbReference>
<feature type="region of interest" description="Disordered" evidence="5">
    <location>
        <begin position="457"/>
        <end position="507"/>
    </location>
</feature>
<dbReference type="OrthoDB" id="3266505at2759"/>
<dbReference type="Gene3D" id="4.10.240.10">
    <property type="entry name" value="Zn(2)-C6 fungal-type DNA-binding domain"/>
    <property type="match status" value="1"/>
</dbReference>
<keyword evidence="6" id="KW-0812">Transmembrane</keyword>
<dbReference type="RefSeq" id="XP_001227489.1">
    <property type="nucleotide sequence ID" value="XM_001227488.1"/>
</dbReference>
<dbReference type="GO" id="GO:0008270">
    <property type="term" value="F:zinc ion binding"/>
    <property type="evidence" value="ECO:0007669"/>
    <property type="project" value="InterPro"/>
</dbReference>
<dbReference type="Pfam" id="PF04082">
    <property type="entry name" value="Fungal_trans"/>
    <property type="match status" value="1"/>
</dbReference>
<feature type="compositionally biased region" description="Low complexity" evidence="5">
    <location>
        <begin position="361"/>
        <end position="375"/>
    </location>
</feature>